<accession>A0ABY0KAC3</accession>
<dbReference type="Proteomes" id="UP000182800">
    <property type="component" value="Unassembled WGS sequence"/>
</dbReference>
<organism evidence="1 2">
    <name type="scientific">Saliniramus fredricksonii</name>
    <dbReference type="NCBI Taxonomy" id="1653334"/>
    <lineage>
        <taxon>Bacteria</taxon>
        <taxon>Pseudomonadati</taxon>
        <taxon>Pseudomonadota</taxon>
        <taxon>Alphaproteobacteria</taxon>
        <taxon>Hyphomicrobiales</taxon>
        <taxon>Salinarimonadaceae</taxon>
        <taxon>Saliniramus</taxon>
    </lineage>
</organism>
<keyword evidence="2" id="KW-1185">Reference proteome</keyword>
<dbReference type="RefSeq" id="WP_131817787.1">
    <property type="nucleotide sequence ID" value="NZ_FMBM01000002.1"/>
</dbReference>
<protein>
    <submittedName>
        <fullName evidence="1">Uncharacterized protein</fullName>
    </submittedName>
</protein>
<reference evidence="1 2" key="1">
    <citation type="submission" date="2016-08" db="EMBL/GenBank/DDBJ databases">
        <authorList>
            <person name="Varghese N."/>
            <person name="Submissions Spin"/>
        </authorList>
    </citation>
    <scope>NUCLEOTIDE SEQUENCE [LARGE SCALE GENOMIC DNA]</scope>
    <source>
        <strain evidence="1 2">HL-109</strain>
    </source>
</reference>
<evidence type="ECO:0000313" key="2">
    <source>
        <dbReference type="Proteomes" id="UP000182800"/>
    </source>
</evidence>
<name>A0ABY0KAC3_9HYPH</name>
<proteinExistence type="predicted"/>
<comment type="caution">
    <text evidence="1">The sequence shown here is derived from an EMBL/GenBank/DDBJ whole genome shotgun (WGS) entry which is preliminary data.</text>
</comment>
<sequence length="75" mass="8398">MAYGKMFPLRPIQLFNLGMADVDAMTAILDSGDRAGAYLYYYNIIRDVDRDAADQILMQMQITTYSGFFGGGFPI</sequence>
<gene>
    <name evidence="1" type="ORF">GA0071312_2336</name>
</gene>
<dbReference type="EMBL" id="FMBM01000002">
    <property type="protein sequence ID" value="SCC81398.1"/>
    <property type="molecule type" value="Genomic_DNA"/>
</dbReference>
<evidence type="ECO:0000313" key="1">
    <source>
        <dbReference type="EMBL" id="SCC81398.1"/>
    </source>
</evidence>